<dbReference type="GO" id="GO:0098609">
    <property type="term" value="P:cell-cell adhesion"/>
    <property type="evidence" value="ECO:0007669"/>
    <property type="project" value="TreeGrafter"/>
</dbReference>
<feature type="domain" description="Ig-like" evidence="3">
    <location>
        <begin position="818"/>
        <end position="897"/>
    </location>
</feature>
<dbReference type="EMBL" id="SOCA01000007">
    <property type="protein sequence ID" value="TDU67211.1"/>
    <property type="molecule type" value="Genomic_DNA"/>
</dbReference>
<accession>A0A4R7RP32</accession>
<keyword evidence="2" id="KW-1015">Disulfide bond</keyword>
<dbReference type="Proteomes" id="UP000295662">
    <property type="component" value="Unassembled WGS sequence"/>
</dbReference>
<dbReference type="InterPro" id="IPR003599">
    <property type="entry name" value="Ig_sub"/>
</dbReference>
<dbReference type="SUPFAM" id="SSF48726">
    <property type="entry name" value="Immunoglobulin"/>
    <property type="match status" value="5"/>
</dbReference>
<dbReference type="PROSITE" id="PS50835">
    <property type="entry name" value="IG_LIKE"/>
    <property type="match status" value="2"/>
</dbReference>
<evidence type="ECO:0000256" key="2">
    <source>
        <dbReference type="ARBA" id="ARBA00023157"/>
    </source>
</evidence>
<dbReference type="PANTHER" id="PTHR44170">
    <property type="entry name" value="PROTEIN SIDEKICK"/>
    <property type="match status" value="1"/>
</dbReference>
<protein>
    <submittedName>
        <fullName evidence="4">Ig-like domain-containing protein</fullName>
    </submittedName>
</protein>
<dbReference type="Pfam" id="PF13927">
    <property type="entry name" value="Ig_3"/>
    <property type="match status" value="1"/>
</dbReference>
<dbReference type="PANTHER" id="PTHR44170:SF6">
    <property type="entry name" value="CONTACTIN"/>
    <property type="match status" value="1"/>
</dbReference>
<proteinExistence type="predicted"/>
<keyword evidence="5" id="KW-1185">Reference proteome</keyword>
<evidence type="ECO:0000256" key="1">
    <source>
        <dbReference type="ARBA" id="ARBA00022737"/>
    </source>
</evidence>
<gene>
    <name evidence="4" type="ORF">EI77_03413</name>
</gene>
<dbReference type="AlphaFoldDB" id="A0A4R7RP32"/>
<dbReference type="Gene3D" id="2.60.40.10">
    <property type="entry name" value="Immunoglobulins"/>
    <property type="match status" value="5"/>
</dbReference>
<organism evidence="4 5">
    <name type="scientific">Prosthecobacter fusiformis</name>
    <dbReference type="NCBI Taxonomy" id="48464"/>
    <lineage>
        <taxon>Bacteria</taxon>
        <taxon>Pseudomonadati</taxon>
        <taxon>Verrucomicrobiota</taxon>
        <taxon>Verrucomicrobiia</taxon>
        <taxon>Verrucomicrobiales</taxon>
        <taxon>Verrucomicrobiaceae</taxon>
        <taxon>Prosthecobacter</taxon>
    </lineage>
</organism>
<keyword evidence="1" id="KW-0677">Repeat</keyword>
<dbReference type="InterPro" id="IPR007110">
    <property type="entry name" value="Ig-like_dom"/>
</dbReference>
<dbReference type="SMART" id="SM00409">
    <property type="entry name" value="IG"/>
    <property type="match status" value="5"/>
</dbReference>
<evidence type="ECO:0000313" key="4">
    <source>
        <dbReference type="EMBL" id="TDU67211.1"/>
    </source>
</evidence>
<dbReference type="OrthoDB" id="194339at2"/>
<comment type="caution">
    <text evidence="4">The sequence shown here is derived from an EMBL/GenBank/DDBJ whole genome shotgun (WGS) entry which is preliminary data.</text>
</comment>
<feature type="domain" description="Ig-like" evidence="3">
    <location>
        <begin position="647"/>
        <end position="726"/>
    </location>
</feature>
<dbReference type="InterPro" id="IPR036179">
    <property type="entry name" value="Ig-like_dom_sf"/>
</dbReference>
<evidence type="ECO:0000259" key="3">
    <source>
        <dbReference type="PROSITE" id="PS50835"/>
    </source>
</evidence>
<reference evidence="4 5" key="1">
    <citation type="submission" date="2019-03" db="EMBL/GenBank/DDBJ databases">
        <title>Genomic Encyclopedia of Archaeal and Bacterial Type Strains, Phase II (KMG-II): from individual species to whole genera.</title>
        <authorList>
            <person name="Goeker M."/>
        </authorList>
    </citation>
    <scope>NUCLEOTIDE SEQUENCE [LARGE SCALE GENOMIC DNA]</scope>
    <source>
        <strain evidence="4 5">ATCC 25309</strain>
    </source>
</reference>
<dbReference type="InterPro" id="IPR013783">
    <property type="entry name" value="Ig-like_fold"/>
</dbReference>
<name>A0A4R7RP32_9BACT</name>
<evidence type="ECO:0000313" key="5">
    <source>
        <dbReference type="Proteomes" id="UP000295662"/>
    </source>
</evidence>
<sequence length="1169" mass="128350">MVMRNVCKYTIDFLRAHMDFKLSLRHCASPLLLACVWGGFLPAQDVPRLSLSQVGLHFICTADGQPDMYSWRHPVKDVRPGSAPEDYLIPEIALEDLDSSLNVSGGRTALSVEPYNGQGFAIAHDVFSGFYGQEEEARLTNGEAVHWTEPGKGENTFKKRYYSNFPPLSGSPVMYGIVSDFSGVVGDSQYGRTRRVHPGYNPYNWNYTLDYNVPLTVNQKRIQAMLYLQLHHAITTDADKNFDFTFVISGADLGSVRVDGQAIFAKASDYVFQSQKALFETADQGTLGGFADSQKIARGRYAQGRPPMPADSGYITNLNSSTSLLLNLNLSSLYWTMNRDEILDFSSELITLAVYSGNLSLSSLSTVQPVQIICFKLPDGRAPAPDLVTVGTYPVHGFNANGLPYHKPCLQAPHWWSFNSDGAIGRPYGSQSNTALRGRYANFSQWNWDKFSVNSSDPFAPQDGYRQRVPGGNSLIYGYDERLYPDVRKVPVAELIADPLKRIEYQAPRYNMPLHFGTDTLRTLSYVHDLTPKLYVEDSDFTPHPSYNDVGVHLAYASAYDPPQIITPPQAQSLQIKGPVSMSVEVSSSTPVTYQWRFNEDPIPNANGPNFEMEMAEKAQEGSYDVVVTNWKESLISESVELIVHDPVIVTDPVSKSVAVGGAVTFSVSAEGADLTYQWRRNHLAIPNAVSKNLELSRLKFTDEGLYDVIVTGRHGQVISQPANLTVFAPLAIVQQPVGGRLRLERSMTLKVNAVGEMPIRYQWWRGSEMIAGAETAELLVTATDEDDAAGFYKVVVTSPQGSVTSKTAEVVGVDYPPVITLHPEDQIVGVGLAASFSVEAEGESLRYQWRRNGVNISRANAASYVIPQVKKTHVGIYDCVISNNEGNTLSRSAELSLPVSLSFTRLPEDQFVTEGENAIFKALVVSEGEKVTYQWSFNGKVILGAIYPELTVHDTSPELAGVYSVEASKGGEKVTASALLKVREPGMLVYKITGTGQTVVGSTNTRVTVTGYLLLEQMPQGLNGALIIVTKDGRYSRYHVQRLDHLRLDSTGPSLKTQSVISSVAEGTEESPFRSLLWLQGADSLIVLSPTVKTLGPKTLSGTANQMSMLRVDGPSKTTLETLSLKAALDITSSAVARQNSESLDGTLERLVVDLQVKGYLEMAEEEP</sequence>
<dbReference type="GO" id="GO:0016020">
    <property type="term" value="C:membrane"/>
    <property type="evidence" value="ECO:0007669"/>
    <property type="project" value="UniProtKB-SubCell"/>
</dbReference>